<feature type="transmembrane region" description="Helical" evidence="1">
    <location>
        <begin position="217"/>
        <end position="244"/>
    </location>
</feature>
<dbReference type="KEGG" id="cart:PA27867_0628"/>
<protein>
    <submittedName>
        <fullName evidence="2">Integral membrane protein</fullName>
    </submittedName>
</protein>
<dbReference type="Proteomes" id="UP000092582">
    <property type="component" value="Chromosome 1"/>
</dbReference>
<feature type="transmembrane region" description="Helical" evidence="1">
    <location>
        <begin position="395"/>
        <end position="414"/>
    </location>
</feature>
<proteinExistence type="predicted"/>
<feature type="transmembrane region" description="Helical" evidence="1">
    <location>
        <begin position="342"/>
        <end position="359"/>
    </location>
</feature>
<dbReference type="STRING" id="670052.PA27867_0628"/>
<dbReference type="EMBL" id="CP016282">
    <property type="protein sequence ID" value="ANP71597.1"/>
    <property type="molecule type" value="Genomic_DNA"/>
</dbReference>
<gene>
    <name evidence="2" type="ORF">PA27867_0628</name>
</gene>
<feature type="transmembrane region" description="Helical" evidence="1">
    <location>
        <begin position="285"/>
        <end position="301"/>
    </location>
</feature>
<feature type="transmembrane region" description="Helical" evidence="1">
    <location>
        <begin position="6"/>
        <end position="25"/>
    </location>
</feature>
<evidence type="ECO:0000313" key="2">
    <source>
        <dbReference type="EMBL" id="ANP71597.1"/>
    </source>
</evidence>
<keyword evidence="1" id="KW-0812">Transmembrane</keyword>
<feature type="transmembrane region" description="Helical" evidence="1">
    <location>
        <begin position="313"/>
        <end position="330"/>
    </location>
</feature>
<name>A0A1B1BGC1_9MICO</name>
<dbReference type="RefSeq" id="WP_208857294.1">
    <property type="nucleotide sequence ID" value="NZ_CP016282.1"/>
</dbReference>
<keyword evidence="3" id="KW-1185">Reference proteome</keyword>
<feature type="transmembrane region" description="Helical" evidence="1">
    <location>
        <begin position="123"/>
        <end position="142"/>
    </location>
</feature>
<sequence length="742" mass="78582">MQSKIVWPILVVVAVLAGASIPLLFDPGFYYVDDSQSGAFGQWYEIGRRVLDLDWSLINPRVWQSGNYLAEGAWGILSPVLWVVGIGAHLAGSALIFSTVIKMLCLLLGGLGVYALARNFGALRPWAALVAVAAPLAGFTLYMDAPSWANGLMAWSFLPLTWVLARRAVLQAKSPTLPILSGIALVGIGYAHATIFLALTLGALIVEAFLTRHRPSIVRAFVLAFAAGSFAVIVHLPGLLTAPVTGRTSGVGNTDLLTVNLSGLFASGTPVGTPGILFFNAQFPYAPLLYIAWFLPLLAFVDLTRLRHLLRSRLSIVIVLTAALVGVLLPSDFGPLRFPVRMMPYLTLAVLLLVAVALSHARPAVLSRNRFLVAGGLVLLGAGLTFSAGPQYVKVLAAVTVVILAAVWVAYRVLGDRPLPVLGSESAGRLAGRGVPVVAGAAIALTVLLLVPQHISSPTSPLPDYGVPNDVSDYQQQLENAEGDVIIAGGVGDLGAPGAWDETLVGNLWYVTEEDVQNAYSAVYYTPYNSLTCMQYNGSTCGALYSRLFTTMPETGKTVADLMGVSSVQAVKAVVPKKDWSVVPEGWHVAEDTAKTRLIVRDEPVAGAGSVVWASDGTQVTVLKEDAMGVSFRVDEIGADGGQVALSRIPWPGYQVDGGTVSAEPVDTFLLGVDLDADQLGKTVTVSFYAPGYPAQLAAAALLLLILLGWPILRLVGRRRDGDGRIVRVARASRVPAPEVAV</sequence>
<keyword evidence="1" id="KW-0472">Membrane</keyword>
<dbReference type="PATRIC" id="fig|670052.7.peg.656"/>
<organism evidence="2 3">
    <name type="scientific">Cryobacterium arcticum</name>
    <dbReference type="NCBI Taxonomy" id="670052"/>
    <lineage>
        <taxon>Bacteria</taxon>
        <taxon>Bacillati</taxon>
        <taxon>Actinomycetota</taxon>
        <taxon>Actinomycetes</taxon>
        <taxon>Micrococcales</taxon>
        <taxon>Microbacteriaceae</taxon>
        <taxon>Cryobacterium</taxon>
    </lineage>
</organism>
<feature type="transmembrane region" description="Helical" evidence="1">
    <location>
        <begin position="371"/>
        <end position="389"/>
    </location>
</feature>
<feature type="transmembrane region" description="Helical" evidence="1">
    <location>
        <begin position="177"/>
        <end position="205"/>
    </location>
</feature>
<dbReference type="AlphaFoldDB" id="A0A1B1BGC1"/>
<accession>A0A1B1BGC1</accession>
<feature type="transmembrane region" description="Helical" evidence="1">
    <location>
        <begin position="697"/>
        <end position="716"/>
    </location>
</feature>
<keyword evidence="1" id="KW-1133">Transmembrane helix</keyword>
<feature type="transmembrane region" description="Helical" evidence="1">
    <location>
        <begin position="435"/>
        <end position="455"/>
    </location>
</feature>
<evidence type="ECO:0000313" key="3">
    <source>
        <dbReference type="Proteomes" id="UP000092582"/>
    </source>
</evidence>
<evidence type="ECO:0000256" key="1">
    <source>
        <dbReference type="SAM" id="Phobius"/>
    </source>
</evidence>
<reference evidence="2 3" key="1">
    <citation type="submission" date="2016-06" db="EMBL/GenBank/DDBJ databases">
        <title>Genome sequencing of Cryobacterium arcticum PAMC 27867.</title>
        <authorList>
            <person name="Lee J."/>
            <person name="Kim O.-S."/>
        </authorList>
    </citation>
    <scope>NUCLEOTIDE SEQUENCE [LARGE SCALE GENOMIC DNA]</scope>
    <source>
        <strain evidence="2 3">PAMC 27867</strain>
    </source>
</reference>
<feature type="transmembrane region" description="Helical" evidence="1">
    <location>
        <begin position="94"/>
        <end position="116"/>
    </location>
</feature>